<accession>A0A151WIU0</accession>
<feature type="coiled-coil region" evidence="1">
    <location>
        <begin position="26"/>
        <end position="100"/>
    </location>
</feature>
<keyword evidence="3" id="KW-1185">Reference proteome</keyword>
<gene>
    <name evidence="2" type="ORF">ALC60_13218</name>
</gene>
<dbReference type="STRING" id="64791.A0A151WIU0"/>
<dbReference type="Proteomes" id="UP000075809">
    <property type="component" value="Unassembled WGS sequence"/>
</dbReference>
<reference evidence="2 3" key="1">
    <citation type="submission" date="2015-09" db="EMBL/GenBank/DDBJ databases">
        <title>Trachymyrmex zeteki WGS genome.</title>
        <authorList>
            <person name="Nygaard S."/>
            <person name="Hu H."/>
            <person name="Boomsma J."/>
            <person name="Zhang G."/>
        </authorList>
    </citation>
    <scope>NUCLEOTIDE SEQUENCE [LARGE SCALE GENOMIC DNA]</scope>
    <source>
        <strain evidence="2">Tzet28-1</strain>
        <tissue evidence="2">Whole body</tissue>
    </source>
</reference>
<sequence>MERRGGRGEAEDRIWEEVKLMRDEEKKTLIENIEKMREERKAFIENMKVKERFWEERIRGIEEKIIERENKVKEWIENAEKRLGERREEYNKEIKDMKEYNRTGSACSGRWSEGSLDRLSGREVGVVRKLVVEREKEERKCNIVIRDIKIGYGRVKIKGVWKAWAEIEREEEEKREQEREKKYFIIFWNTTGINNKDKEFSKYIGKLNFVNLCETWVEEKEWKQIEGRLPSSHKWECAYARREKKRGRAIGGFIVGIKKMGRRNEFDIRGIDCIEHYVKECQRVCSWFKVPGKDKEEIWKKLWSEELDLEKCKVLGKLDRERKKEIKKKKTEEKITREISDME</sequence>
<keyword evidence="1" id="KW-0175">Coiled coil</keyword>
<evidence type="ECO:0000313" key="2">
    <source>
        <dbReference type="EMBL" id="KYQ47744.1"/>
    </source>
</evidence>
<evidence type="ECO:0008006" key="4">
    <source>
        <dbReference type="Google" id="ProtNLM"/>
    </source>
</evidence>
<evidence type="ECO:0000256" key="1">
    <source>
        <dbReference type="SAM" id="Coils"/>
    </source>
</evidence>
<organism evidence="2 3">
    <name type="scientific">Mycetomoellerius zeteki</name>
    <dbReference type="NCBI Taxonomy" id="64791"/>
    <lineage>
        <taxon>Eukaryota</taxon>
        <taxon>Metazoa</taxon>
        <taxon>Ecdysozoa</taxon>
        <taxon>Arthropoda</taxon>
        <taxon>Hexapoda</taxon>
        <taxon>Insecta</taxon>
        <taxon>Pterygota</taxon>
        <taxon>Neoptera</taxon>
        <taxon>Endopterygota</taxon>
        <taxon>Hymenoptera</taxon>
        <taxon>Apocrita</taxon>
        <taxon>Aculeata</taxon>
        <taxon>Formicoidea</taxon>
        <taxon>Formicidae</taxon>
        <taxon>Myrmicinae</taxon>
        <taxon>Mycetomoellerius</taxon>
    </lineage>
</organism>
<dbReference type="AlphaFoldDB" id="A0A151WIU0"/>
<protein>
    <recommendedName>
        <fullName evidence="4">Endonuclease/exonuclease/phosphatase domain-containing protein</fullName>
    </recommendedName>
</protein>
<evidence type="ECO:0000313" key="3">
    <source>
        <dbReference type="Proteomes" id="UP000075809"/>
    </source>
</evidence>
<name>A0A151WIU0_9HYME</name>
<dbReference type="EMBL" id="KQ983078">
    <property type="protein sequence ID" value="KYQ47744.1"/>
    <property type="molecule type" value="Genomic_DNA"/>
</dbReference>
<proteinExistence type="predicted"/>